<dbReference type="InterPro" id="IPR016030">
    <property type="entry name" value="CblAdoTrfase-like"/>
</dbReference>
<keyword evidence="3 6" id="KW-0808">Transferase</keyword>
<dbReference type="SUPFAM" id="SSF89028">
    <property type="entry name" value="Cobalamin adenosyltransferase-like"/>
    <property type="match status" value="1"/>
</dbReference>
<protein>
    <recommendedName>
        <fullName evidence="6">Corrinoid adenosyltransferase</fullName>
        <ecNumber evidence="6">2.5.1.17</ecNumber>
    </recommendedName>
    <alternativeName>
        <fullName evidence="6">Cob(II)alamin adenosyltransferase</fullName>
    </alternativeName>
    <alternativeName>
        <fullName evidence="6">Cob(II)yrinic acid a,c-diamide adenosyltransferase</fullName>
    </alternativeName>
    <alternativeName>
        <fullName evidence="6">Cobinamide/cobalamin adenosyltransferase</fullName>
    </alternativeName>
</protein>
<comment type="caution">
    <text evidence="8">The sequence shown here is derived from an EMBL/GenBank/DDBJ whole genome shotgun (WGS) entry which is preliminary data.</text>
</comment>
<comment type="pathway">
    <text evidence="6">Cofactor biosynthesis; adenosylcobalamin biosynthesis; adenosylcobalamin from cob(II)yrinate a,c-diamide: step 2/7.</text>
</comment>
<dbReference type="GO" id="GO:0009236">
    <property type="term" value="P:cobalamin biosynthetic process"/>
    <property type="evidence" value="ECO:0007669"/>
    <property type="project" value="UniProtKB-UniRule"/>
</dbReference>
<name>A0A1F6ABS8_9BACT</name>
<feature type="domain" description="Cobalamin adenosyltransferase-like" evidence="7">
    <location>
        <begin position="3"/>
        <end position="162"/>
    </location>
</feature>
<keyword evidence="4 6" id="KW-0547">Nucleotide-binding</keyword>
<sequence>MKIYTKKGDLGETSLFGGKRVPKNHLRIKAYGSIDELNSLLGIVLSKLQDGRAEAFINQIQKDLFIIGSHLAGSLITIDPLTERTKEMEKVIDNLDGELPPLKNFILPEGTEKSTYLYFARAVARRAERELIELSLQEEVDSKVRIYLNRLSDFLFVLARYLNFKSGVTETVWKTS</sequence>
<dbReference type="EC" id="2.5.1.17" evidence="6"/>
<gene>
    <name evidence="8" type="ORF">A3D03_02610</name>
</gene>
<dbReference type="GO" id="GO:0008817">
    <property type="term" value="F:corrinoid adenosyltransferase activity"/>
    <property type="evidence" value="ECO:0007669"/>
    <property type="project" value="UniProtKB-UniRule"/>
</dbReference>
<evidence type="ECO:0000313" key="9">
    <source>
        <dbReference type="Proteomes" id="UP000177092"/>
    </source>
</evidence>
<evidence type="ECO:0000313" key="8">
    <source>
        <dbReference type="EMBL" id="OGG22168.1"/>
    </source>
</evidence>
<dbReference type="GO" id="GO:0005524">
    <property type="term" value="F:ATP binding"/>
    <property type="evidence" value="ECO:0007669"/>
    <property type="project" value="UniProtKB-UniRule"/>
</dbReference>
<comment type="catalytic activity">
    <reaction evidence="6">
        <text>2 cob(II)yrinate a,c diamide + reduced [electron-transfer flavoprotein] + 2 ATP = 2 adenosylcob(III)yrinate a,c-diamide + 2 triphosphate + oxidized [electron-transfer flavoprotein] + 3 H(+)</text>
        <dbReference type="Rhea" id="RHEA:11528"/>
        <dbReference type="Rhea" id="RHEA-COMP:10685"/>
        <dbReference type="Rhea" id="RHEA-COMP:10686"/>
        <dbReference type="ChEBI" id="CHEBI:15378"/>
        <dbReference type="ChEBI" id="CHEBI:18036"/>
        <dbReference type="ChEBI" id="CHEBI:30616"/>
        <dbReference type="ChEBI" id="CHEBI:57692"/>
        <dbReference type="ChEBI" id="CHEBI:58307"/>
        <dbReference type="ChEBI" id="CHEBI:58503"/>
        <dbReference type="ChEBI" id="CHEBI:58537"/>
        <dbReference type="EC" id="2.5.1.17"/>
    </reaction>
</comment>
<dbReference type="NCBIfam" id="TIGR00636">
    <property type="entry name" value="PduO_Nterm"/>
    <property type="match status" value="1"/>
</dbReference>
<organism evidence="8 9">
    <name type="scientific">Candidatus Gottesmanbacteria bacterium RIFCSPHIGHO2_02_FULL_40_13</name>
    <dbReference type="NCBI Taxonomy" id="1798384"/>
    <lineage>
        <taxon>Bacteria</taxon>
        <taxon>Candidatus Gottesmaniibacteriota</taxon>
    </lineage>
</organism>
<evidence type="ECO:0000256" key="2">
    <source>
        <dbReference type="ARBA" id="ARBA00011233"/>
    </source>
</evidence>
<evidence type="ECO:0000259" key="7">
    <source>
        <dbReference type="Pfam" id="PF01923"/>
    </source>
</evidence>
<evidence type="ECO:0000256" key="6">
    <source>
        <dbReference type="RuleBase" id="RU366026"/>
    </source>
</evidence>
<comment type="similarity">
    <text evidence="1 6">Belongs to the Cob(I)alamin adenosyltransferase family.</text>
</comment>
<dbReference type="PANTHER" id="PTHR12213">
    <property type="entry name" value="CORRINOID ADENOSYLTRANSFERASE"/>
    <property type="match status" value="1"/>
</dbReference>
<evidence type="ECO:0000256" key="1">
    <source>
        <dbReference type="ARBA" id="ARBA00007487"/>
    </source>
</evidence>
<comment type="subunit">
    <text evidence="2">Homotrimer.</text>
</comment>
<dbReference type="FunFam" id="1.20.1200.10:FF:000001">
    <property type="entry name" value="Cob(I)yrinic acid a,c-diamide adenosyltransferase"/>
    <property type="match status" value="1"/>
</dbReference>
<keyword evidence="6" id="KW-0169">Cobalamin biosynthesis</keyword>
<proteinExistence type="inferred from homology"/>
<reference evidence="8 9" key="1">
    <citation type="journal article" date="2016" name="Nat. Commun.">
        <title>Thousands of microbial genomes shed light on interconnected biogeochemical processes in an aquifer system.</title>
        <authorList>
            <person name="Anantharaman K."/>
            <person name="Brown C.T."/>
            <person name="Hug L.A."/>
            <person name="Sharon I."/>
            <person name="Castelle C.J."/>
            <person name="Probst A.J."/>
            <person name="Thomas B.C."/>
            <person name="Singh A."/>
            <person name="Wilkins M.J."/>
            <person name="Karaoz U."/>
            <person name="Brodie E.L."/>
            <person name="Williams K.H."/>
            <person name="Hubbard S.S."/>
            <person name="Banfield J.F."/>
        </authorList>
    </citation>
    <scope>NUCLEOTIDE SEQUENCE [LARGE SCALE GENOMIC DNA]</scope>
</reference>
<dbReference type="STRING" id="1798384.A3D03_02610"/>
<evidence type="ECO:0000256" key="3">
    <source>
        <dbReference type="ARBA" id="ARBA00022679"/>
    </source>
</evidence>
<dbReference type="Pfam" id="PF01923">
    <property type="entry name" value="Cob_adeno_trans"/>
    <property type="match status" value="1"/>
</dbReference>
<dbReference type="Proteomes" id="UP000177092">
    <property type="component" value="Unassembled WGS sequence"/>
</dbReference>
<accession>A0A1F6ABS8</accession>
<dbReference type="PANTHER" id="PTHR12213:SF0">
    <property type="entry name" value="CORRINOID ADENOSYLTRANSFERASE MMAB"/>
    <property type="match status" value="1"/>
</dbReference>
<evidence type="ECO:0000256" key="4">
    <source>
        <dbReference type="ARBA" id="ARBA00022741"/>
    </source>
</evidence>
<dbReference type="AlphaFoldDB" id="A0A1F6ABS8"/>
<dbReference type="EMBL" id="MFJN01000008">
    <property type="protein sequence ID" value="OGG22168.1"/>
    <property type="molecule type" value="Genomic_DNA"/>
</dbReference>
<evidence type="ECO:0000256" key="5">
    <source>
        <dbReference type="ARBA" id="ARBA00022840"/>
    </source>
</evidence>
<keyword evidence="5 6" id="KW-0067">ATP-binding</keyword>
<dbReference type="UniPathway" id="UPA00148">
    <property type="reaction ID" value="UER00233"/>
</dbReference>
<dbReference type="InterPro" id="IPR036451">
    <property type="entry name" value="CblAdoTrfase-like_sf"/>
</dbReference>
<comment type="catalytic activity">
    <reaction evidence="6">
        <text>2 cob(II)alamin + reduced [electron-transfer flavoprotein] + 2 ATP = 2 adenosylcob(III)alamin + 2 triphosphate + oxidized [electron-transfer flavoprotein] + 3 H(+)</text>
        <dbReference type="Rhea" id="RHEA:28671"/>
        <dbReference type="Rhea" id="RHEA-COMP:10685"/>
        <dbReference type="Rhea" id="RHEA-COMP:10686"/>
        <dbReference type="ChEBI" id="CHEBI:15378"/>
        <dbReference type="ChEBI" id="CHEBI:16304"/>
        <dbReference type="ChEBI" id="CHEBI:18036"/>
        <dbReference type="ChEBI" id="CHEBI:18408"/>
        <dbReference type="ChEBI" id="CHEBI:30616"/>
        <dbReference type="ChEBI" id="CHEBI:57692"/>
        <dbReference type="ChEBI" id="CHEBI:58307"/>
        <dbReference type="EC" id="2.5.1.17"/>
    </reaction>
</comment>
<dbReference type="InterPro" id="IPR029499">
    <property type="entry name" value="PduO-typ"/>
</dbReference>
<dbReference type="Gene3D" id="1.20.1200.10">
    <property type="entry name" value="Cobalamin adenosyltransferase-like"/>
    <property type="match status" value="1"/>
</dbReference>